<dbReference type="SMART" id="SM00928">
    <property type="entry name" value="NADH_4Fe-4S"/>
    <property type="match status" value="1"/>
</dbReference>
<dbReference type="InterPro" id="IPR037225">
    <property type="entry name" value="Nuo51_FMN-bd_sf"/>
</dbReference>
<organism evidence="7 8">
    <name type="scientific">Subtercola frigoramans</name>
    <dbReference type="NCBI Taxonomy" id="120298"/>
    <lineage>
        <taxon>Bacteria</taxon>
        <taxon>Bacillati</taxon>
        <taxon>Actinomycetota</taxon>
        <taxon>Actinomycetes</taxon>
        <taxon>Micrococcales</taxon>
        <taxon>Microbacteriaceae</taxon>
        <taxon>Subtercola</taxon>
    </lineage>
</organism>
<dbReference type="SUPFAM" id="SSF140490">
    <property type="entry name" value="Nqo1C-terminal domain-like"/>
    <property type="match status" value="1"/>
</dbReference>
<dbReference type="InterPro" id="IPR011538">
    <property type="entry name" value="Nuo51_FMN-bd"/>
</dbReference>
<evidence type="ECO:0000259" key="6">
    <source>
        <dbReference type="SMART" id="SM00928"/>
    </source>
</evidence>
<dbReference type="InterPro" id="IPR019575">
    <property type="entry name" value="Nuop51_4Fe4S-bd"/>
</dbReference>
<dbReference type="Gene3D" id="3.40.50.11540">
    <property type="entry name" value="NADH-ubiquinone oxidoreductase 51kDa subunit"/>
    <property type="match status" value="1"/>
</dbReference>
<dbReference type="SUPFAM" id="SSF142019">
    <property type="entry name" value="Nqo1 FMN-binding domain-like"/>
    <property type="match status" value="1"/>
</dbReference>
<sequence>MPATRSMPVVQAVTPPATTTRLFVAGASASHAAHLRTYGPLATEAIDNTLLVALEASGLTGRGGAGFATWRKLAAADEARADRVLRSSPIVIANGAEGEPRSTKDATLLQNSPHLVIDGLLATASAIKASQVYLYTVAENFPAVQRALNERPDARHIILVEAAESFISGEASAVVNAIENGVALPTDRIRRLSDSGLKKRPTIIQNVETLAHIALIARYGARWFRSIGSESDPGTRLVTVSGDVQHEGVTEVAGDTPLRDILATRGVDRSNVLAVLVGGYHGTWVAADNLGVELSAAALAPLGGHSGAGVLYVLSKQRCGLKATADIVQYLANESARQCGPCMFGLPALASVLTRIASGHRDPNLRRELRELSDTVAGRGSCHHPDGTARLALSALSVFADDANHHLSGRCTRQSR</sequence>
<comment type="caution">
    <text evidence="7">The sequence shown here is derived from an EMBL/GenBank/DDBJ whole genome shotgun (WGS) entry which is preliminary data.</text>
</comment>
<dbReference type="Proteomes" id="UP000776164">
    <property type="component" value="Unassembled WGS sequence"/>
</dbReference>
<feature type="domain" description="NADH-ubiquinone oxidoreductase 51kDa subunit iron-sulphur binding" evidence="6">
    <location>
        <begin position="321"/>
        <end position="365"/>
    </location>
</feature>
<dbReference type="RefSeq" id="WP_205106591.1">
    <property type="nucleotide sequence ID" value="NZ_BAAAHT010000018.1"/>
</dbReference>
<evidence type="ECO:0000256" key="5">
    <source>
        <dbReference type="ARBA" id="ARBA00023014"/>
    </source>
</evidence>
<dbReference type="PANTHER" id="PTHR43578:SF3">
    <property type="entry name" value="NADH-QUINONE OXIDOREDUCTASE SUBUNIT F"/>
    <property type="match status" value="1"/>
</dbReference>
<comment type="similarity">
    <text evidence="1">Belongs to the complex I 51 kDa subunit family.</text>
</comment>
<evidence type="ECO:0000256" key="3">
    <source>
        <dbReference type="ARBA" id="ARBA00022723"/>
    </source>
</evidence>
<evidence type="ECO:0000256" key="1">
    <source>
        <dbReference type="ARBA" id="ARBA00007523"/>
    </source>
</evidence>
<keyword evidence="2" id="KW-0004">4Fe-4S</keyword>
<dbReference type="EMBL" id="JAFBBU010000001">
    <property type="protein sequence ID" value="MBM7470903.1"/>
    <property type="molecule type" value="Genomic_DNA"/>
</dbReference>
<reference evidence="7 8" key="1">
    <citation type="submission" date="2021-01" db="EMBL/GenBank/DDBJ databases">
        <title>Sequencing the genomes of 1000 actinobacteria strains.</title>
        <authorList>
            <person name="Klenk H.-P."/>
        </authorList>
    </citation>
    <scope>NUCLEOTIDE SEQUENCE [LARGE SCALE GENOMIC DNA]</scope>
    <source>
        <strain evidence="7 8">DSM 13057</strain>
    </source>
</reference>
<dbReference type="Gene3D" id="3.10.20.600">
    <property type="match status" value="1"/>
</dbReference>
<name>A0ABS2L1E9_9MICO</name>
<dbReference type="Pfam" id="PF01512">
    <property type="entry name" value="Complex1_51K"/>
    <property type="match status" value="1"/>
</dbReference>
<dbReference type="Gene3D" id="1.20.1440.230">
    <property type="entry name" value="NADH-ubiquinone oxidoreductase 51kDa subunit, iron-sulphur binding domain"/>
    <property type="match status" value="1"/>
</dbReference>
<accession>A0ABS2L1E9</accession>
<evidence type="ECO:0000313" key="8">
    <source>
        <dbReference type="Proteomes" id="UP000776164"/>
    </source>
</evidence>
<protein>
    <submittedName>
        <fullName evidence="7">NADH:ubiquinone oxidoreductase subunit F (NADH-binding)</fullName>
    </submittedName>
</protein>
<proteinExistence type="inferred from homology"/>
<dbReference type="InterPro" id="IPR037207">
    <property type="entry name" value="Nuop51_4Fe4S-bd_sf"/>
</dbReference>
<dbReference type="Pfam" id="PF10589">
    <property type="entry name" value="NADH_4Fe-4S"/>
    <property type="match status" value="1"/>
</dbReference>
<dbReference type="PANTHER" id="PTHR43578">
    <property type="entry name" value="NADH-QUINONE OXIDOREDUCTASE SUBUNIT F"/>
    <property type="match status" value="1"/>
</dbReference>
<keyword evidence="8" id="KW-1185">Reference proteome</keyword>
<keyword evidence="3" id="KW-0479">Metal-binding</keyword>
<keyword evidence="5" id="KW-0411">Iron-sulfur</keyword>
<dbReference type="SUPFAM" id="SSF142984">
    <property type="entry name" value="Nqo1 middle domain-like"/>
    <property type="match status" value="1"/>
</dbReference>
<evidence type="ECO:0000313" key="7">
    <source>
        <dbReference type="EMBL" id="MBM7470903.1"/>
    </source>
</evidence>
<keyword evidence="4" id="KW-0408">Iron</keyword>
<gene>
    <name evidence="7" type="ORF">JOE66_000537</name>
</gene>
<evidence type="ECO:0000256" key="4">
    <source>
        <dbReference type="ARBA" id="ARBA00023004"/>
    </source>
</evidence>
<evidence type="ECO:0000256" key="2">
    <source>
        <dbReference type="ARBA" id="ARBA00022485"/>
    </source>
</evidence>